<dbReference type="GO" id="GO:0071897">
    <property type="term" value="P:DNA biosynthetic process"/>
    <property type="evidence" value="ECO:0007669"/>
    <property type="project" value="UniProtKB-ARBA"/>
</dbReference>
<dbReference type="SUPFAM" id="SSF56672">
    <property type="entry name" value="DNA/RNA polymerases"/>
    <property type="match status" value="1"/>
</dbReference>
<sequence>MEDYLQIRDNIRGGVAQTVFRFAEVGQMDVSSIKMLDVNSLYSWCMLQELPTDYLCTVSVLEHDKTDWFLEMQNKAEDETFLCTVDLEYPAELHDINAHFFISTCATSL</sequence>
<evidence type="ECO:0000313" key="3">
    <source>
        <dbReference type="Proteomes" id="UP000606786"/>
    </source>
</evidence>
<protein>
    <submittedName>
        <fullName evidence="1">(Mediterranean fruit fly) hypothetical protein</fullName>
    </submittedName>
</protein>
<dbReference type="EMBL" id="GAMC01001614">
    <property type="protein sequence ID" value="JAC04942.1"/>
    <property type="molecule type" value="mRNA"/>
</dbReference>
<organism evidence="2">
    <name type="scientific">Ceratitis capitata</name>
    <name type="common">Mediterranean fruit fly</name>
    <name type="synonym">Tephritis capitata</name>
    <dbReference type="NCBI Taxonomy" id="7213"/>
    <lineage>
        <taxon>Eukaryota</taxon>
        <taxon>Metazoa</taxon>
        <taxon>Ecdysozoa</taxon>
        <taxon>Arthropoda</taxon>
        <taxon>Hexapoda</taxon>
        <taxon>Insecta</taxon>
        <taxon>Pterygota</taxon>
        <taxon>Neoptera</taxon>
        <taxon>Endopterygota</taxon>
        <taxon>Diptera</taxon>
        <taxon>Brachycera</taxon>
        <taxon>Muscomorpha</taxon>
        <taxon>Tephritoidea</taxon>
        <taxon>Tephritidae</taxon>
        <taxon>Ceratitis</taxon>
        <taxon>Ceratitis</taxon>
    </lineage>
</organism>
<evidence type="ECO:0000313" key="2">
    <source>
        <dbReference type="EMBL" id="JAC04942.1"/>
    </source>
</evidence>
<name>W8CA37_CERCA</name>
<accession>W8CA37</accession>
<reference evidence="1" key="3">
    <citation type="submission" date="2020-11" db="EMBL/GenBank/DDBJ databases">
        <authorList>
            <person name="Whitehead M."/>
        </authorList>
    </citation>
    <scope>NUCLEOTIDE SEQUENCE</scope>
    <source>
        <strain evidence="1">EGII</strain>
    </source>
</reference>
<reference evidence="2" key="1">
    <citation type="submission" date="2013-07" db="EMBL/GenBank/DDBJ databases">
        <authorList>
            <person name="Geib S."/>
        </authorList>
    </citation>
    <scope>NUCLEOTIDE SEQUENCE</scope>
</reference>
<dbReference type="EMBL" id="CAJHJT010000012">
    <property type="protein sequence ID" value="CAD6998877.1"/>
    <property type="molecule type" value="Genomic_DNA"/>
</dbReference>
<gene>
    <name evidence="1" type="ORF">CCAP1982_LOCUS7424</name>
</gene>
<dbReference type="InterPro" id="IPR043502">
    <property type="entry name" value="DNA/RNA_pol_sf"/>
</dbReference>
<proteinExistence type="evidence at transcript level"/>
<dbReference type="AlphaFoldDB" id="W8CA37"/>
<evidence type="ECO:0000313" key="1">
    <source>
        <dbReference type="EMBL" id="CAD6998877.1"/>
    </source>
</evidence>
<keyword evidence="3" id="KW-1185">Reference proteome</keyword>
<reference evidence="2" key="2">
    <citation type="journal article" date="2014" name="BMC Genomics">
        <title>A genomic perspective to assessing quality of mass-reared SIT flies used in Mediterranean fruit fly (Ceratitis capitata) eradication in California.</title>
        <authorList>
            <person name="Calla B."/>
            <person name="Hall B."/>
            <person name="Hou S."/>
            <person name="Geib S.M."/>
        </authorList>
    </citation>
    <scope>NUCLEOTIDE SEQUENCE</scope>
</reference>
<dbReference type="Proteomes" id="UP000606786">
    <property type="component" value="Unassembled WGS sequence"/>
</dbReference>